<evidence type="ECO:0000256" key="2">
    <source>
        <dbReference type="ARBA" id="ARBA00022723"/>
    </source>
</evidence>
<dbReference type="Ensembl" id="ENSSPUT00000018246.1">
    <property type="protein sequence ID" value="ENSSPUP00000017125.1"/>
    <property type="gene ID" value="ENSSPUG00000013264.1"/>
</dbReference>
<dbReference type="InterPro" id="IPR043136">
    <property type="entry name" value="B30.2/SPRY_sf"/>
</dbReference>
<proteinExistence type="inferred from homology"/>
<evidence type="ECO:0000259" key="8">
    <source>
        <dbReference type="PROSITE" id="PS50089"/>
    </source>
</evidence>
<feature type="domain" description="B30.2/SPRY" evidence="10">
    <location>
        <begin position="288"/>
        <end position="483"/>
    </location>
</feature>
<dbReference type="AlphaFoldDB" id="A0A8D0H1F6"/>
<dbReference type="Gene3D" id="3.30.160.60">
    <property type="entry name" value="Classic Zinc Finger"/>
    <property type="match status" value="1"/>
</dbReference>
<dbReference type="OMA" id="PWLWVWP"/>
<reference evidence="11" key="2">
    <citation type="submission" date="2025-09" db="UniProtKB">
        <authorList>
            <consortium name="Ensembl"/>
        </authorList>
    </citation>
    <scope>IDENTIFICATION</scope>
</reference>
<dbReference type="PROSITE" id="PS50188">
    <property type="entry name" value="B302_SPRY"/>
    <property type="match status" value="1"/>
</dbReference>
<dbReference type="CDD" id="cd12888">
    <property type="entry name" value="SPRY_PRY_TRIM7_like"/>
    <property type="match status" value="1"/>
</dbReference>
<dbReference type="SUPFAM" id="SSF57850">
    <property type="entry name" value="RING/U-box"/>
    <property type="match status" value="1"/>
</dbReference>
<dbReference type="SMART" id="SM00336">
    <property type="entry name" value="BBOX"/>
    <property type="match status" value="1"/>
</dbReference>
<sequence length="492" mass="56229">MAAASPTETLQSELTCSVCLDYFKEPVSLGCGHNFCRACISEVWEGLDANFSCPDCREIFPQRNFKPNRPLRNIIKATQELKLFSAKEPGAEDVCEEHHGALQVFCREDQVPLCLFCHLSKEHRGHAVIPIEEAAQDYKDQIQCRLQVLEKEREDILMLISNGGKETQELLTHIQEEKKKSLAEFKQLHQFLEEQEQGLLARLEDLEKTIVQKHNDYIARLSSEISCLNSLIRDTRQMCHQPLRLFFQDVNNTLNRCGKGRFRKPVAFTPELKWRIWENSQRHSFLGKVIQQFKDTLFSGEELNKANVTLDPATANPRLVLSEDRRSVRWGGGLQDLPNNPERFFAERCVLGCEGFTSGRHCWEVEAEVGGCWAVGVARESVERKGDMSLTPAEGVWALGQEWMGTYYALTSPKTYPCLIWSPRRIRVYLDYAGGQVAFFDAETHVPIFTFPPASFSGERVFPFFWVWRSDVLGEKILPCTKGKGSWLTLCP</sequence>
<dbReference type="InterPro" id="IPR017907">
    <property type="entry name" value="Znf_RING_CS"/>
</dbReference>
<dbReference type="GeneTree" id="ENSGT01030000234669"/>
<evidence type="ECO:0000256" key="7">
    <source>
        <dbReference type="SAM" id="Coils"/>
    </source>
</evidence>
<protein>
    <submittedName>
        <fullName evidence="11">Uncharacterized protein</fullName>
    </submittedName>
</protein>
<dbReference type="PROSITE" id="PS00518">
    <property type="entry name" value="ZF_RING_1"/>
    <property type="match status" value="1"/>
</dbReference>
<evidence type="ECO:0000256" key="3">
    <source>
        <dbReference type="ARBA" id="ARBA00022771"/>
    </source>
</evidence>
<dbReference type="CDD" id="cd19762">
    <property type="entry name" value="Bbox2_TRIM7-like"/>
    <property type="match status" value="1"/>
</dbReference>
<dbReference type="PANTHER" id="PTHR24103">
    <property type="entry name" value="E3 UBIQUITIN-PROTEIN LIGASE TRIM"/>
    <property type="match status" value="1"/>
</dbReference>
<name>A0A8D0H1F6_SPHPU</name>
<dbReference type="InterPro" id="IPR001841">
    <property type="entry name" value="Znf_RING"/>
</dbReference>
<dbReference type="InterPro" id="IPR000315">
    <property type="entry name" value="Znf_B-box"/>
</dbReference>
<accession>A0A8D0H1F6</accession>
<evidence type="ECO:0000256" key="1">
    <source>
        <dbReference type="ARBA" id="ARBA00009651"/>
    </source>
</evidence>
<keyword evidence="12" id="KW-1185">Reference proteome</keyword>
<feature type="coiled-coil region" evidence="7">
    <location>
        <begin position="132"/>
        <end position="209"/>
    </location>
</feature>
<evidence type="ECO:0000256" key="4">
    <source>
        <dbReference type="ARBA" id="ARBA00022833"/>
    </source>
</evidence>
<dbReference type="SUPFAM" id="SSF57845">
    <property type="entry name" value="B-box zinc-binding domain"/>
    <property type="match status" value="1"/>
</dbReference>
<evidence type="ECO:0000313" key="12">
    <source>
        <dbReference type="Proteomes" id="UP000694392"/>
    </source>
</evidence>
<keyword evidence="4" id="KW-0862">Zinc</keyword>
<comment type="similarity">
    <text evidence="1">Belongs to the ohanin/vespryn family.</text>
</comment>
<dbReference type="InterPro" id="IPR013083">
    <property type="entry name" value="Znf_RING/FYVE/PHD"/>
</dbReference>
<dbReference type="SMART" id="SM00449">
    <property type="entry name" value="SPRY"/>
    <property type="match status" value="1"/>
</dbReference>
<dbReference type="PROSITE" id="PS50089">
    <property type="entry name" value="ZF_RING_2"/>
    <property type="match status" value="1"/>
</dbReference>
<comment type="function">
    <text evidence="5">Neurotoxin that produces dose-dependent hypolocomotion and hyperalgesia in mice. May directly act on the central nervous system, as it is 6500-fold more potent when administered intracerebroventricularly than intraperitoneal.</text>
</comment>
<dbReference type="PROSITE" id="PS50119">
    <property type="entry name" value="ZF_BBOX"/>
    <property type="match status" value="1"/>
</dbReference>
<evidence type="ECO:0000256" key="6">
    <source>
        <dbReference type="PROSITE-ProRule" id="PRU00024"/>
    </source>
</evidence>
<dbReference type="SMART" id="SM00589">
    <property type="entry name" value="PRY"/>
    <property type="match status" value="1"/>
</dbReference>
<dbReference type="Gene3D" id="2.60.120.920">
    <property type="match status" value="1"/>
</dbReference>
<dbReference type="GO" id="GO:0008270">
    <property type="term" value="F:zinc ion binding"/>
    <property type="evidence" value="ECO:0007669"/>
    <property type="project" value="UniProtKB-KW"/>
</dbReference>
<dbReference type="InterPro" id="IPR006574">
    <property type="entry name" value="PRY"/>
</dbReference>
<dbReference type="SUPFAM" id="SSF49899">
    <property type="entry name" value="Concanavalin A-like lectins/glucanases"/>
    <property type="match status" value="1"/>
</dbReference>
<organism evidence="11 12">
    <name type="scientific">Sphenodon punctatus</name>
    <name type="common">Tuatara</name>
    <name type="synonym">Hatteria punctata</name>
    <dbReference type="NCBI Taxonomy" id="8508"/>
    <lineage>
        <taxon>Eukaryota</taxon>
        <taxon>Metazoa</taxon>
        <taxon>Chordata</taxon>
        <taxon>Craniata</taxon>
        <taxon>Vertebrata</taxon>
        <taxon>Euteleostomi</taxon>
        <taxon>Lepidosauria</taxon>
        <taxon>Sphenodontia</taxon>
        <taxon>Sphenodontidae</taxon>
        <taxon>Sphenodon</taxon>
    </lineage>
</organism>
<keyword evidence="2" id="KW-0479">Metal-binding</keyword>
<feature type="domain" description="B box-type" evidence="9">
    <location>
        <begin position="90"/>
        <end position="131"/>
    </location>
</feature>
<feature type="domain" description="RING-type" evidence="8">
    <location>
        <begin position="16"/>
        <end position="57"/>
    </location>
</feature>
<dbReference type="SMART" id="SM00184">
    <property type="entry name" value="RING"/>
    <property type="match status" value="1"/>
</dbReference>
<keyword evidence="7" id="KW-0175">Coiled coil</keyword>
<dbReference type="Pfam" id="PF00622">
    <property type="entry name" value="SPRY"/>
    <property type="match status" value="1"/>
</dbReference>
<dbReference type="Pfam" id="PF00643">
    <property type="entry name" value="zf-B_box"/>
    <property type="match status" value="1"/>
</dbReference>
<dbReference type="InterPro" id="IPR003879">
    <property type="entry name" value="Butyrophylin_SPRY"/>
</dbReference>
<evidence type="ECO:0000313" key="11">
    <source>
        <dbReference type="Ensembl" id="ENSSPUP00000017125.1"/>
    </source>
</evidence>
<dbReference type="Proteomes" id="UP000694392">
    <property type="component" value="Unplaced"/>
</dbReference>
<dbReference type="Pfam" id="PF13765">
    <property type="entry name" value="PRY"/>
    <property type="match status" value="1"/>
</dbReference>
<dbReference type="CDD" id="cd16594">
    <property type="entry name" value="RING-HC_TRIM7-like_C-IV"/>
    <property type="match status" value="1"/>
</dbReference>
<evidence type="ECO:0000259" key="10">
    <source>
        <dbReference type="PROSITE" id="PS50188"/>
    </source>
</evidence>
<reference evidence="11" key="1">
    <citation type="submission" date="2025-08" db="UniProtKB">
        <authorList>
            <consortium name="Ensembl"/>
        </authorList>
    </citation>
    <scope>IDENTIFICATION</scope>
</reference>
<dbReference type="FunFam" id="2.60.120.920:FF:000004">
    <property type="entry name" value="Butyrophilin subfamily 1 member A1"/>
    <property type="match status" value="1"/>
</dbReference>
<dbReference type="Pfam" id="PF15227">
    <property type="entry name" value="zf-C3HC4_4"/>
    <property type="match status" value="1"/>
</dbReference>
<dbReference type="Gene3D" id="3.30.40.10">
    <property type="entry name" value="Zinc/RING finger domain, C3HC4 (zinc finger)"/>
    <property type="match status" value="1"/>
</dbReference>
<dbReference type="InterPro" id="IPR001870">
    <property type="entry name" value="B30.2/SPRY"/>
</dbReference>
<evidence type="ECO:0000256" key="5">
    <source>
        <dbReference type="ARBA" id="ARBA00034460"/>
    </source>
</evidence>
<dbReference type="InterPro" id="IPR003877">
    <property type="entry name" value="SPRY_dom"/>
</dbReference>
<dbReference type="InterPro" id="IPR013320">
    <property type="entry name" value="ConA-like_dom_sf"/>
</dbReference>
<keyword evidence="3 6" id="KW-0863">Zinc-finger</keyword>
<evidence type="ECO:0000259" key="9">
    <source>
        <dbReference type="PROSITE" id="PS50119"/>
    </source>
</evidence>
<dbReference type="InterPro" id="IPR050143">
    <property type="entry name" value="TRIM/RBCC"/>
</dbReference>
<dbReference type="PRINTS" id="PR01407">
    <property type="entry name" value="BUTYPHLNCDUF"/>
</dbReference>